<comment type="caution">
    <text evidence="1">The sequence shown here is derived from an EMBL/GenBank/DDBJ whole genome shotgun (WGS) entry which is preliminary data.</text>
</comment>
<organism evidence="1 2">
    <name type="scientific">Pontibacillus chungwhensis BH030062</name>
    <dbReference type="NCBI Taxonomy" id="1385513"/>
    <lineage>
        <taxon>Bacteria</taxon>
        <taxon>Bacillati</taxon>
        <taxon>Bacillota</taxon>
        <taxon>Bacilli</taxon>
        <taxon>Bacillales</taxon>
        <taxon>Bacillaceae</taxon>
        <taxon>Pontibacillus</taxon>
    </lineage>
</organism>
<proteinExistence type="predicted"/>
<dbReference type="NCBIfam" id="TIGR04019">
    <property type="entry name" value="B_thiol_YtxJ"/>
    <property type="match status" value="1"/>
</dbReference>
<evidence type="ECO:0008006" key="3">
    <source>
        <dbReference type="Google" id="ProtNLM"/>
    </source>
</evidence>
<evidence type="ECO:0000313" key="1">
    <source>
        <dbReference type="EMBL" id="KGP90177.1"/>
    </source>
</evidence>
<dbReference type="Gene3D" id="3.40.30.10">
    <property type="entry name" value="Glutaredoxin"/>
    <property type="match status" value="1"/>
</dbReference>
<dbReference type="AlphaFoldDB" id="A0A0A2UPF0"/>
<accession>A0A0A2UPF0</accession>
<keyword evidence="2" id="KW-1185">Reference proteome</keyword>
<dbReference type="RefSeq" id="WP_036786507.1">
    <property type="nucleotide sequence ID" value="NZ_AVBG01000015.1"/>
</dbReference>
<dbReference type="InterPro" id="IPR036249">
    <property type="entry name" value="Thioredoxin-like_sf"/>
</dbReference>
<dbReference type="InterPro" id="IPR022551">
    <property type="entry name" value="BrxC"/>
</dbReference>
<reference evidence="1 2" key="1">
    <citation type="submission" date="2013-08" db="EMBL/GenBank/DDBJ databases">
        <title>Genome of Pontibacillus chungwhensis.</title>
        <authorList>
            <person name="Wang Q."/>
            <person name="Wang G."/>
        </authorList>
    </citation>
    <scope>NUCLEOTIDE SEQUENCE [LARGE SCALE GENOMIC DNA]</scope>
    <source>
        <strain evidence="1 2">BH030062</strain>
    </source>
</reference>
<dbReference type="Proteomes" id="UP000030153">
    <property type="component" value="Unassembled WGS sequence"/>
</dbReference>
<sequence length="107" mass="12288">MAVTLLQNYNELKEKLAQHERVMLFKHSLTCPISSGAKEAYENYSSETETPMFMLNIQESREFSNKVAEEFGVKHESPQVLLFNGDKVTWNTSHWHIKEGALAKADQ</sequence>
<dbReference type="SUPFAM" id="SSF52833">
    <property type="entry name" value="Thioredoxin-like"/>
    <property type="match status" value="1"/>
</dbReference>
<dbReference type="eggNOG" id="COG3118">
    <property type="taxonomic scope" value="Bacteria"/>
</dbReference>
<protein>
    <recommendedName>
        <fullName evidence="3">General stress protein</fullName>
    </recommendedName>
</protein>
<dbReference type="EMBL" id="AVBG01000015">
    <property type="protein sequence ID" value="KGP90177.1"/>
    <property type="molecule type" value="Genomic_DNA"/>
</dbReference>
<name>A0A0A2UPF0_9BACI</name>
<gene>
    <name evidence="1" type="ORF">N780_06410</name>
</gene>
<dbReference type="OrthoDB" id="677051at2"/>
<dbReference type="STRING" id="1385513.N780_06410"/>
<dbReference type="Pfam" id="PF11009">
    <property type="entry name" value="BrxC"/>
    <property type="match status" value="1"/>
</dbReference>
<evidence type="ECO:0000313" key="2">
    <source>
        <dbReference type="Proteomes" id="UP000030153"/>
    </source>
</evidence>